<dbReference type="GeneID" id="6240811"/>
<dbReference type="EMBL" id="CACRSJ010000104">
    <property type="protein sequence ID" value="VYS50662.1"/>
    <property type="molecule type" value="Genomic_DNA"/>
</dbReference>
<evidence type="ECO:0000313" key="3">
    <source>
        <dbReference type="EMBL" id="CAA0328678.1"/>
    </source>
</evidence>
<dbReference type="OMA" id="FINGPDS"/>
<dbReference type="RefSeq" id="NP_001117581.1">
    <property type="nucleotide sequence ID" value="NM_001124109.1"/>
</dbReference>
<name>A0A654ET37_ARATH</name>
<protein>
    <recommendedName>
        <fullName evidence="7">Secreted protein</fullName>
    </recommendedName>
</protein>
<dbReference type="KEGG" id="ath:AT1G70949"/>
<reference evidence="4 5" key="1">
    <citation type="submission" date="2019-11" db="EMBL/GenBank/DDBJ databases">
        <authorList>
            <person name="Jiao W.-B."/>
            <person name="Schneeberger K."/>
        </authorList>
    </citation>
    <scope>NUCLEOTIDE SEQUENCE [LARGE SCALE GENOMIC DNA]</scope>
    <source>
        <strain evidence="5">cv. An-1</strain>
        <strain evidence="6">cv. C24</strain>
    </source>
</reference>
<keyword evidence="1" id="KW-0732">Signal</keyword>
<dbReference type="EMBL" id="CACSHJ010000087">
    <property type="protein sequence ID" value="CAA0328678.1"/>
    <property type="molecule type" value="Genomic_DNA"/>
</dbReference>
<evidence type="ECO:0000313" key="4">
    <source>
        <dbReference type="EMBL" id="VYS50662.1"/>
    </source>
</evidence>
<evidence type="ECO:0000313" key="2">
    <source>
        <dbReference type="Araport" id="AT1G70949"/>
    </source>
</evidence>
<evidence type="ECO:0000313" key="6">
    <source>
        <dbReference type="Proteomes" id="UP000434276"/>
    </source>
</evidence>
<evidence type="ECO:0008006" key="7">
    <source>
        <dbReference type="Google" id="ProtNLM"/>
    </source>
</evidence>
<evidence type="ECO:0000256" key="1">
    <source>
        <dbReference type="SAM" id="SignalP"/>
    </source>
</evidence>
<evidence type="ECO:0000313" key="5">
    <source>
        <dbReference type="Proteomes" id="UP000426265"/>
    </source>
</evidence>
<dbReference type="AlphaFoldDB" id="A0A654ET37"/>
<dbReference type="OrthoDB" id="10364164at2759"/>
<dbReference type="Proteomes" id="UP000434276">
    <property type="component" value="Unassembled WGS sequence"/>
</dbReference>
<gene>
    <name evidence="2" type="ordered locus">At1g70949</name>
    <name evidence="4" type="ORF">AN1_LOCUS6132</name>
    <name evidence="3" type="ORF">C24_LOCUS6021</name>
</gene>
<feature type="signal peptide" evidence="1">
    <location>
        <begin position="1"/>
        <end position="20"/>
    </location>
</feature>
<accession>A0A654ET37</accession>
<organism evidence="4 5">
    <name type="scientific">Arabidopsis thaliana</name>
    <name type="common">Mouse-ear cress</name>
    <dbReference type="NCBI Taxonomy" id="3702"/>
    <lineage>
        <taxon>Eukaryota</taxon>
        <taxon>Viridiplantae</taxon>
        <taxon>Streptophyta</taxon>
        <taxon>Embryophyta</taxon>
        <taxon>Tracheophyta</taxon>
        <taxon>Spermatophyta</taxon>
        <taxon>Magnoliopsida</taxon>
        <taxon>eudicotyledons</taxon>
        <taxon>Gunneridae</taxon>
        <taxon>Pentapetalae</taxon>
        <taxon>rosids</taxon>
        <taxon>malvids</taxon>
        <taxon>Brassicales</taxon>
        <taxon>Brassicaceae</taxon>
        <taxon>Camelineae</taxon>
        <taxon>Arabidopsis</taxon>
    </lineage>
</organism>
<dbReference type="Proteomes" id="UP000426265">
    <property type="component" value="Unassembled WGS sequence"/>
</dbReference>
<proteinExistence type="predicted"/>
<feature type="chain" id="PRO_5038308568" description="Secreted protein" evidence="1">
    <location>
        <begin position="21"/>
        <end position="87"/>
    </location>
</feature>
<dbReference type="Araport" id="AT1G70949"/>
<sequence>MSCAFFLLLFLSFSCQRMLTFSVISPPVYLGVYQRSRFFAIKFRRRFTVLTADVDRYPESGRVMPRHNNGLRLTQQYYNKIQLRNFS</sequence>